<evidence type="ECO:0000313" key="2">
    <source>
        <dbReference type="EMBL" id="MDR5604282.1"/>
    </source>
</evidence>
<sequence>MTLKNQCTPLTNRGVERTNKSAVEAVVDWVQVTFQVPSIFTIMEDVLKLPRAVFKHRNSGLYFYNRGY</sequence>
<feature type="non-terminal residue" evidence="2">
    <location>
        <position position="68"/>
    </location>
</feature>
<dbReference type="InterPro" id="IPR040819">
    <property type="entry name" value="Rol_Rep_N"/>
</dbReference>
<dbReference type="Pfam" id="PF18106">
    <property type="entry name" value="Rol_Rep_N"/>
    <property type="match status" value="1"/>
</dbReference>
<dbReference type="Proteomes" id="UP001255050">
    <property type="component" value="Unassembled WGS sequence"/>
</dbReference>
<evidence type="ECO:0000313" key="3">
    <source>
        <dbReference type="Proteomes" id="UP001255050"/>
    </source>
</evidence>
<gene>
    <name evidence="2" type="ORF">RCO12_12890</name>
</gene>
<dbReference type="GO" id="GO:0003743">
    <property type="term" value="F:translation initiation factor activity"/>
    <property type="evidence" value="ECO:0007669"/>
    <property type="project" value="UniProtKB-KW"/>
</dbReference>
<dbReference type="EMBL" id="JAVJGV010000305">
    <property type="protein sequence ID" value="MDR5604282.1"/>
    <property type="molecule type" value="Genomic_DNA"/>
</dbReference>
<feature type="domain" description="Rolling Circle replication initiation protein N-terminal" evidence="1">
    <location>
        <begin position="24"/>
        <end position="66"/>
    </location>
</feature>
<evidence type="ECO:0000259" key="1">
    <source>
        <dbReference type="Pfam" id="PF18106"/>
    </source>
</evidence>
<keyword evidence="3" id="KW-1185">Reference proteome</keyword>
<comment type="caution">
    <text evidence="2">The sequence shown here is derived from an EMBL/GenBank/DDBJ whole genome shotgun (WGS) entry which is preliminary data.</text>
</comment>
<keyword evidence="2" id="KW-0648">Protein biosynthesis</keyword>
<keyword evidence="2" id="KW-0396">Initiation factor</keyword>
<organism evidence="2 3">
    <name type="scientific">Staphylococcus coagulans</name>
    <dbReference type="NCBI Taxonomy" id="74706"/>
    <lineage>
        <taxon>Bacteria</taxon>
        <taxon>Bacillati</taxon>
        <taxon>Bacillota</taxon>
        <taxon>Bacilli</taxon>
        <taxon>Bacillales</taxon>
        <taxon>Staphylococcaceae</taxon>
        <taxon>Staphylococcus</taxon>
    </lineage>
</organism>
<proteinExistence type="predicted"/>
<accession>A0ABU1F1M7</accession>
<reference evidence="2 3" key="1">
    <citation type="submission" date="2023-08" db="EMBL/GenBank/DDBJ databases">
        <title>Whole genome sequencing of Staphylococcus coagulans NN-2474.</title>
        <authorList>
            <person name="Kropotov V.S."/>
            <person name="Boriskina E.V."/>
            <person name="Gordinskaya N.A."/>
            <person name="Shkurkina I.S."/>
            <person name="Kryazhev D.V."/>
            <person name="Alekseeva A.E."/>
            <person name="Makhova M.A."/>
        </authorList>
    </citation>
    <scope>NUCLEOTIDE SEQUENCE [LARGE SCALE GENOMIC DNA]</scope>
    <source>
        <strain evidence="2 3">NN-2474</strain>
    </source>
</reference>
<name>A0ABU1F1M7_9STAP</name>
<protein>
    <submittedName>
        <fullName evidence="2">Replication initiation factor domain-containing protein</fullName>
    </submittedName>
</protein>